<dbReference type="InterPro" id="IPR003362">
    <property type="entry name" value="Bact_transf"/>
</dbReference>
<accession>A0A1H4AD66</accession>
<dbReference type="AlphaFoldDB" id="A0A1H4AD66"/>
<dbReference type="PANTHER" id="PTHR30576">
    <property type="entry name" value="COLANIC BIOSYNTHESIS UDP-GLUCOSE LIPID CARRIER TRANSFERASE"/>
    <property type="match status" value="1"/>
</dbReference>
<evidence type="ECO:0000256" key="2">
    <source>
        <dbReference type="ARBA" id="ARBA00006464"/>
    </source>
</evidence>
<keyword evidence="5 7" id="KW-1133">Transmembrane helix</keyword>
<evidence type="ECO:0000256" key="7">
    <source>
        <dbReference type="SAM" id="Phobius"/>
    </source>
</evidence>
<reference evidence="9 10" key="1">
    <citation type="submission" date="2016-10" db="EMBL/GenBank/DDBJ databases">
        <authorList>
            <person name="de Groot N.N."/>
        </authorList>
    </citation>
    <scope>NUCLEOTIDE SEQUENCE [LARGE SCALE GENOMIC DNA]</scope>
    <source>
        <strain evidence="9 10">Vu-144</strain>
    </source>
</reference>
<dbReference type="Pfam" id="PF02397">
    <property type="entry name" value="Bac_transf"/>
    <property type="match status" value="1"/>
</dbReference>
<dbReference type="OrthoDB" id="9808602at2"/>
<evidence type="ECO:0000256" key="5">
    <source>
        <dbReference type="ARBA" id="ARBA00022989"/>
    </source>
</evidence>
<keyword evidence="3 9" id="KW-0808">Transferase</keyword>
<evidence type="ECO:0000313" key="9">
    <source>
        <dbReference type="EMBL" id="SEA33945.1"/>
    </source>
</evidence>
<evidence type="ECO:0000256" key="4">
    <source>
        <dbReference type="ARBA" id="ARBA00022692"/>
    </source>
</evidence>
<dbReference type="GO" id="GO:0016780">
    <property type="term" value="F:phosphotransferase activity, for other substituted phosphate groups"/>
    <property type="evidence" value="ECO:0007669"/>
    <property type="project" value="TreeGrafter"/>
</dbReference>
<organism evidence="9 10">
    <name type="scientific">Arachidicoccus rhizosphaerae</name>
    <dbReference type="NCBI Taxonomy" id="551991"/>
    <lineage>
        <taxon>Bacteria</taxon>
        <taxon>Pseudomonadati</taxon>
        <taxon>Bacteroidota</taxon>
        <taxon>Chitinophagia</taxon>
        <taxon>Chitinophagales</taxon>
        <taxon>Chitinophagaceae</taxon>
        <taxon>Arachidicoccus</taxon>
    </lineage>
</organism>
<dbReference type="InterPro" id="IPR017475">
    <property type="entry name" value="EPS_sugar_tfrase"/>
</dbReference>
<dbReference type="GO" id="GO:0016020">
    <property type="term" value="C:membrane"/>
    <property type="evidence" value="ECO:0007669"/>
    <property type="project" value="UniProtKB-SubCell"/>
</dbReference>
<feature type="transmembrane region" description="Helical" evidence="7">
    <location>
        <begin position="110"/>
        <end position="129"/>
    </location>
</feature>
<dbReference type="EMBL" id="FNQY01000014">
    <property type="protein sequence ID" value="SEA33945.1"/>
    <property type="molecule type" value="Genomic_DNA"/>
</dbReference>
<keyword evidence="4 7" id="KW-0812">Transmembrane</keyword>
<evidence type="ECO:0000313" key="10">
    <source>
        <dbReference type="Proteomes" id="UP000199041"/>
    </source>
</evidence>
<comment type="similarity">
    <text evidence="2">Belongs to the bacterial sugar transferase family.</text>
</comment>
<feature type="domain" description="Bacterial sugar transferase" evidence="8">
    <location>
        <begin position="419"/>
        <end position="604"/>
    </location>
</feature>
<dbReference type="PANTHER" id="PTHR30576:SF0">
    <property type="entry name" value="UNDECAPRENYL-PHOSPHATE N-ACETYLGALACTOSAMINYL 1-PHOSPHATE TRANSFERASE-RELATED"/>
    <property type="match status" value="1"/>
</dbReference>
<gene>
    <name evidence="9" type="ORF">SAMN05192529_11452</name>
</gene>
<feature type="transmembrane region" description="Helical" evidence="7">
    <location>
        <begin position="424"/>
        <end position="446"/>
    </location>
</feature>
<evidence type="ECO:0000259" key="8">
    <source>
        <dbReference type="Pfam" id="PF02397"/>
    </source>
</evidence>
<sequence length="611" mass="69559">MSIGVKNIEQTASFDFSSKIESRVIVERLFTSLLGYGKIVMLLLDLALLNICLCITGLLLMGMDLTFSETYLSGMVYFSVLWIFLSYLRGIHKNLLLIDTVEIFQTLAKVFFVFVVCSWFFILILLDGFKNIDLFVYFICMFYLLYGAALAGNRVLLLSIRKHFKDKIRKKKNVFIIGDSSSCELLESYIEENQCDLRLCGFFYDGFNQPSDLEQFAAEVGKGISVSKVIDEPISLGSHIENMNGKQTEAVEEMIGEIPEVGAEFRVYQGAGSSPVKKRNDLANWPPAGVPDSVSNGTTNKDINASTINAILKGQLKPVAKAAFNTSAWSKVIRGRIMDCVKYFGKMPIDEIYCSMQSMEEKTVRLLIKEADNHMIRIKFLPDFYQILRRRSTIHYMGTVPVLSIRQEPLTVDSNIIIKRVFDFCFSVLVVILILSWLAPIIGLLIKLESKGPVFFKQERSGINNKPFKVYKFRSMRTVKGIGEDRQAVKDDVRLTKLGAFLRRTSLDELPQFFNVLLGNMTVVGPRPHMVSHTDKFSKEVDAYMVRHFAKPGITGWAQVNGCRGETKTREAIEERVLHDVWYIENWSLMLDLKIIFLTVWNILRGEENAY</sequence>
<feature type="transmembrane region" description="Helical" evidence="7">
    <location>
        <begin position="135"/>
        <end position="160"/>
    </location>
</feature>
<keyword evidence="10" id="KW-1185">Reference proteome</keyword>
<evidence type="ECO:0000256" key="6">
    <source>
        <dbReference type="ARBA" id="ARBA00023136"/>
    </source>
</evidence>
<proteinExistence type="inferred from homology"/>
<comment type="subcellular location">
    <subcellularLocation>
        <location evidence="1">Membrane</location>
        <topology evidence="1">Multi-pass membrane protein</topology>
    </subcellularLocation>
</comment>
<protein>
    <submittedName>
        <fullName evidence="9">Undecaprenyl-phosphate glucose phosphotransferase</fullName>
    </submittedName>
</protein>
<evidence type="ECO:0000256" key="3">
    <source>
        <dbReference type="ARBA" id="ARBA00022679"/>
    </source>
</evidence>
<evidence type="ECO:0000256" key="1">
    <source>
        <dbReference type="ARBA" id="ARBA00004141"/>
    </source>
</evidence>
<dbReference type="RefSeq" id="WP_091398925.1">
    <property type="nucleotide sequence ID" value="NZ_FNQY01000014.1"/>
</dbReference>
<dbReference type="Gene3D" id="3.40.50.720">
    <property type="entry name" value="NAD(P)-binding Rossmann-like Domain"/>
    <property type="match status" value="1"/>
</dbReference>
<dbReference type="Proteomes" id="UP000199041">
    <property type="component" value="Unassembled WGS sequence"/>
</dbReference>
<dbReference type="STRING" id="551991.SAMN05192529_11452"/>
<keyword evidence="6 7" id="KW-0472">Membrane</keyword>
<feature type="transmembrane region" description="Helical" evidence="7">
    <location>
        <begin position="71"/>
        <end position="89"/>
    </location>
</feature>
<dbReference type="NCBIfam" id="TIGR03025">
    <property type="entry name" value="EPS_sugtrans"/>
    <property type="match status" value="1"/>
</dbReference>
<feature type="transmembrane region" description="Helical" evidence="7">
    <location>
        <begin position="39"/>
        <end position="59"/>
    </location>
</feature>
<name>A0A1H4AD66_9BACT</name>